<keyword evidence="2" id="KW-1185">Reference proteome</keyword>
<accession>W9V2A0</accession>
<dbReference type="Proteomes" id="UP000019460">
    <property type="component" value="Unassembled WGS sequence"/>
</dbReference>
<dbReference type="EMBL" id="AONC01000062">
    <property type="protein sequence ID" value="EXJ13623.1"/>
    <property type="molecule type" value="Genomic_DNA"/>
</dbReference>
<dbReference type="AlphaFoldDB" id="W9V2A0"/>
<comment type="caution">
    <text evidence="1">The sequence shown here is derived from an EMBL/GenBank/DDBJ whole genome shotgun (WGS) entry which is preliminary data.</text>
</comment>
<evidence type="ECO:0000313" key="2">
    <source>
        <dbReference type="Proteomes" id="UP000019460"/>
    </source>
</evidence>
<proteinExistence type="predicted"/>
<gene>
    <name evidence="1" type="ORF">D779_3515</name>
</gene>
<organism evidence="1 2">
    <name type="scientific">Imhoffiella purpurea</name>
    <dbReference type="NCBI Taxonomy" id="1249627"/>
    <lineage>
        <taxon>Bacteria</taxon>
        <taxon>Pseudomonadati</taxon>
        <taxon>Pseudomonadota</taxon>
        <taxon>Gammaproteobacteria</taxon>
        <taxon>Chromatiales</taxon>
        <taxon>Chromatiaceae</taxon>
        <taxon>Imhoffiella</taxon>
    </lineage>
</organism>
<reference evidence="1 2" key="1">
    <citation type="submission" date="2012-11" db="EMBL/GenBank/DDBJ databases">
        <title>Genome assembly of Thiorhodococcus sp. AK35.</title>
        <authorList>
            <person name="Nupur N."/>
            <person name="Khatri I."/>
            <person name="Subramanian S."/>
            <person name="Pinnaka A."/>
        </authorList>
    </citation>
    <scope>NUCLEOTIDE SEQUENCE [LARGE SCALE GENOMIC DNA]</scope>
    <source>
        <strain evidence="1 2">AK35</strain>
    </source>
</reference>
<sequence length="37" mass="4062">MSVGRVRGASSKVRASGCARRARWGIDDENQRLSLQS</sequence>
<name>W9V2A0_9GAMM</name>
<evidence type="ECO:0000313" key="1">
    <source>
        <dbReference type="EMBL" id="EXJ13623.1"/>
    </source>
</evidence>
<protein>
    <submittedName>
        <fullName evidence="1">Uncharacterized protein</fullName>
    </submittedName>
</protein>